<keyword evidence="3" id="KW-1185">Reference proteome</keyword>
<dbReference type="Gene3D" id="3.40.50.720">
    <property type="entry name" value="NAD(P)-binding Rossmann-like Domain"/>
    <property type="match status" value="1"/>
</dbReference>
<name>A0A8J3IHA2_9CHLR</name>
<dbReference type="InterPro" id="IPR036291">
    <property type="entry name" value="NAD(P)-bd_dom_sf"/>
</dbReference>
<dbReference type="EMBL" id="BNJK01000001">
    <property type="protein sequence ID" value="GHO90720.1"/>
    <property type="molecule type" value="Genomic_DNA"/>
</dbReference>
<dbReference type="PANTHER" id="PTHR48079:SF6">
    <property type="entry name" value="NAD(P)-BINDING DOMAIN-CONTAINING PROTEIN-RELATED"/>
    <property type="match status" value="1"/>
</dbReference>
<sequence>MKVLVTGAAGFLGGHLIDMLRERGDEVRAMVRPVEDASYVRSLRDVEVVYGDLTDEESLKRAVQGVQRVYNVGAKTGPWGLEEVYRAINVQGLASLVNVSMEAGVERIVHASSITVYGHHLHDLVTEDHPFHAEDNPYSRTKIAGEKLLANLVKDRGAPVVIVRPGWIYGPRDNASFGKYVARVESGKFFLMGSGKNIVPVVYVRDVAQGMIKAGDAGNEVIGRAYTLAGEQRVTQAEYLNTIADALGVPHLKLQVPFSALYLAGRTAELVWQAAGRRNAAPPPFTTYGVTLQGGEQPFSIERAKRELGYTPEYDVERGVAEGVRWYLEAKKGKQGSSEREAVQA</sequence>
<dbReference type="InterPro" id="IPR051783">
    <property type="entry name" value="NAD(P)-dependent_oxidoreduct"/>
</dbReference>
<dbReference type="Pfam" id="PF01370">
    <property type="entry name" value="Epimerase"/>
    <property type="match status" value="1"/>
</dbReference>
<dbReference type="GO" id="GO:0004029">
    <property type="term" value="F:aldehyde dehydrogenase (NAD+) activity"/>
    <property type="evidence" value="ECO:0007669"/>
    <property type="project" value="TreeGrafter"/>
</dbReference>
<evidence type="ECO:0000313" key="3">
    <source>
        <dbReference type="Proteomes" id="UP000597444"/>
    </source>
</evidence>
<accession>A0A8J3IHA2</accession>
<comment type="caution">
    <text evidence="2">The sequence shown here is derived from an EMBL/GenBank/DDBJ whole genome shotgun (WGS) entry which is preliminary data.</text>
</comment>
<dbReference type="InterPro" id="IPR001509">
    <property type="entry name" value="Epimerase_deHydtase"/>
</dbReference>
<protein>
    <submittedName>
        <fullName evidence="2">Oxidoreductase</fullName>
    </submittedName>
</protein>
<dbReference type="PANTHER" id="PTHR48079">
    <property type="entry name" value="PROTEIN YEEZ"/>
    <property type="match status" value="1"/>
</dbReference>
<gene>
    <name evidence="2" type="ORF">KSF_007680</name>
</gene>
<feature type="domain" description="NAD-dependent epimerase/dehydratase" evidence="1">
    <location>
        <begin position="3"/>
        <end position="226"/>
    </location>
</feature>
<reference evidence="2" key="1">
    <citation type="submission" date="2020-10" db="EMBL/GenBank/DDBJ databases">
        <title>Taxonomic study of unclassified bacteria belonging to the class Ktedonobacteria.</title>
        <authorList>
            <person name="Yabe S."/>
            <person name="Wang C.M."/>
            <person name="Zheng Y."/>
            <person name="Sakai Y."/>
            <person name="Cavaletti L."/>
            <person name="Monciardini P."/>
            <person name="Donadio S."/>
        </authorList>
    </citation>
    <scope>NUCLEOTIDE SEQUENCE</scope>
    <source>
        <strain evidence="2">ID150040</strain>
    </source>
</reference>
<proteinExistence type="predicted"/>
<dbReference type="GO" id="GO:0005737">
    <property type="term" value="C:cytoplasm"/>
    <property type="evidence" value="ECO:0007669"/>
    <property type="project" value="TreeGrafter"/>
</dbReference>
<evidence type="ECO:0000259" key="1">
    <source>
        <dbReference type="Pfam" id="PF01370"/>
    </source>
</evidence>
<dbReference type="SUPFAM" id="SSF51735">
    <property type="entry name" value="NAD(P)-binding Rossmann-fold domains"/>
    <property type="match status" value="1"/>
</dbReference>
<organism evidence="2 3">
    <name type="scientific">Reticulibacter mediterranei</name>
    <dbReference type="NCBI Taxonomy" id="2778369"/>
    <lineage>
        <taxon>Bacteria</taxon>
        <taxon>Bacillati</taxon>
        <taxon>Chloroflexota</taxon>
        <taxon>Ktedonobacteria</taxon>
        <taxon>Ktedonobacterales</taxon>
        <taxon>Reticulibacteraceae</taxon>
        <taxon>Reticulibacter</taxon>
    </lineage>
</organism>
<dbReference type="AlphaFoldDB" id="A0A8J3IHA2"/>
<dbReference type="Proteomes" id="UP000597444">
    <property type="component" value="Unassembled WGS sequence"/>
</dbReference>
<dbReference type="RefSeq" id="WP_220201664.1">
    <property type="nucleotide sequence ID" value="NZ_BNJK01000001.1"/>
</dbReference>
<evidence type="ECO:0000313" key="2">
    <source>
        <dbReference type="EMBL" id="GHO90720.1"/>
    </source>
</evidence>